<dbReference type="GO" id="GO:0006351">
    <property type="term" value="P:DNA-templated transcription"/>
    <property type="evidence" value="ECO:0007669"/>
    <property type="project" value="TreeGrafter"/>
</dbReference>
<evidence type="ECO:0000256" key="3">
    <source>
        <dbReference type="ARBA" id="ARBA00023125"/>
    </source>
</evidence>
<name>A0A1H9DSB8_9RHOB</name>
<dbReference type="RefSeq" id="WP_090269340.1">
    <property type="nucleotide sequence ID" value="NZ_FOEP01000004.1"/>
</dbReference>
<proteinExistence type="inferred from homology"/>
<gene>
    <name evidence="6" type="ORF">SAMN04488092_104264</name>
</gene>
<dbReference type="Proteomes" id="UP000198634">
    <property type="component" value="Unassembled WGS sequence"/>
</dbReference>
<evidence type="ECO:0000259" key="5">
    <source>
        <dbReference type="PROSITE" id="PS50931"/>
    </source>
</evidence>
<dbReference type="PROSITE" id="PS50931">
    <property type="entry name" value="HTH_LYSR"/>
    <property type="match status" value="1"/>
</dbReference>
<dbReference type="Gene3D" id="1.10.10.10">
    <property type="entry name" value="Winged helix-like DNA-binding domain superfamily/Winged helix DNA-binding domain"/>
    <property type="match status" value="1"/>
</dbReference>
<keyword evidence="7" id="KW-1185">Reference proteome</keyword>
<dbReference type="SUPFAM" id="SSF53850">
    <property type="entry name" value="Periplasmic binding protein-like II"/>
    <property type="match status" value="1"/>
</dbReference>
<keyword evidence="3" id="KW-0238">DNA-binding</keyword>
<accession>A0A1H9DSB8</accession>
<dbReference type="InterPro" id="IPR000847">
    <property type="entry name" value="LysR_HTH_N"/>
</dbReference>
<comment type="similarity">
    <text evidence="1">Belongs to the LysR transcriptional regulatory family.</text>
</comment>
<dbReference type="GO" id="GO:0003700">
    <property type="term" value="F:DNA-binding transcription factor activity"/>
    <property type="evidence" value="ECO:0007669"/>
    <property type="project" value="InterPro"/>
</dbReference>
<feature type="domain" description="HTH lysR-type" evidence="5">
    <location>
        <begin position="7"/>
        <end position="64"/>
    </location>
</feature>
<dbReference type="Pfam" id="PF00126">
    <property type="entry name" value="HTH_1"/>
    <property type="match status" value="1"/>
</dbReference>
<evidence type="ECO:0000256" key="4">
    <source>
        <dbReference type="ARBA" id="ARBA00023163"/>
    </source>
</evidence>
<dbReference type="InterPro" id="IPR036388">
    <property type="entry name" value="WH-like_DNA-bd_sf"/>
</dbReference>
<evidence type="ECO:0000313" key="7">
    <source>
        <dbReference type="Proteomes" id="UP000198634"/>
    </source>
</evidence>
<dbReference type="SUPFAM" id="SSF46785">
    <property type="entry name" value="Winged helix' DNA-binding domain"/>
    <property type="match status" value="1"/>
</dbReference>
<evidence type="ECO:0000313" key="6">
    <source>
        <dbReference type="EMBL" id="SEQ16372.1"/>
    </source>
</evidence>
<evidence type="ECO:0000256" key="2">
    <source>
        <dbReference type="ARBA" id="ARBA00023015"/>
    </source>
</evidence>
<reference evidence="6 7" key="1">
    <citation type="submission" date="2016-10" db="EMBL/GenBank/DDBJ databases">
        <authorList>
            <person name="de Groot N.N."/>
        </authorList>
    </citation>
    <scope>NUCLEOTIDE SEQUENCE [LARGE SCALE GENOMIC DNA]</scope>
    <source>
        <strain evidence="6 7">DSM 22007</strain>
    </source>
</reference>
<keyword evidence="2" id="KW-0805">Transcription regulation</keyword>
<dbReference type="InterPro" id="IPR005119">
    <property type="entry name" value="LysR_subst-bd"/>
</dbReference>
<dbReference type="FunFam" id="1.10.10.10:FF:000001">
    <property type="entry name" value="LysR family transcriptional regulator"/>
    <property type="match status" value="1"/>
</dbReference>
<organism evidence="6 7">
    <name type="scientific">Thalassovita taeanensis</name>
    <dbReference type="NCBI Taxonomy" id="657014"/>
    <lineage>
        <taxon>Bacteria</taxon>
        <taxon>Pseudomonadati</taxon>
        <taxon>Pseudomonadota</taxon>
        <taxon>Alphaproteobacteria</taxon>
        <taxon>Rhodobacterales</taxon>
        <taxon>Roseobacteraceae</taxon>
        <taxon>Thalassovita</taxon>
    </lineage>
</organism>
<dbReference type="InterPro" id="IPR058163">
    <property type="entry name" value="LysR-type_TF_proteobact-type"/>
</dbReference>
<evidence type="ECO:0000256" key="1">
    <source>
        <dbReference type="ARBA" id="ARBA00009437"/>
    </source>
</evidence>
<dbReference type="AlphaFoldDB" id="A0A1H9DSB8"/>
<dbReference type="InterPro" id="IPR036390">
    <property type="entry name" value="WH_DNA-bd_sf"/>
</dbReference>
<dbReference type="PANTHER" id="PTHR30537:SF3">
    <property type="entry name" value="TRANSCRIPTIONAL REGULATORY PROTEIN"/>
    <property type="match status" value="1"/>
</dbReference>
<dbReference type="Gene3D" id="3.40.190.290">
    <property type="match status" value="1"/>
</dbReference>
<dbReference type="Pfam" id="PF03466">
    <property type="entry name" value="LysR_substrate"/>
    <property type="match status" value="1"/>
</dbReference>
<dbReference type="EMBL" id="FOEP01000004">
    <property type="protein sequence ID" value="SEQ16372.1"/>
    <property type="molecule type" value="Genomic_DNA"/>
</dbReference>
<dbReference type="PANTHER" id="PTHR30537">
    <property type="entry name" value="HTH-TYPE TRANSCRIPTIONAL REGULATOR"/>
    <property type="match status" value="1"/>
</dbReference>
<protein>
    <submittedName>
        <fullName evidence="6">Transcriptional regulator, LysR family</fullName>
    </submittedName>
</protein>
<dbReference type="STRING" id="657014.SAMN04488092_104264"/>
<sequence length="297" mass="32798">MADLSKTDWTLIQSFLAVAEAGSLSAAARRMGASQPTLGRQIRQIESDLDVTLFTRQPRGFDLTEIGRAILPSALQMQQAMHDIGLTVAGQETEARGPVRITASEVVAHFILPPIVADIRRTHPGITVVLDANDSSENLLFREADIAVRMYRPRQLEIVTRHLGDLGIGICAARSYLDLHGRPQSPDEMLQHELIGYDQSELILRGMRQMGWSATRDWFTTRCDSQTVYWQLLRAGCGIGFGQLPLIEADPDIELLDMGIDIPPLPVWLAAPLAVRQTPRIAAVWGMLEAGLKPFVS</sequence>
<dbReference type="GO" id="GO:0043565">
    <property type="term" value="F:sequence-specific DNA binding"/>
    <property type="evidence" value="ECO:0007669"/>
    <property type="project" value="TreeGrafter"/>
</dbReference>
<keyword evidence="4" id="KW-0804">Transcription</keyword>
<dbReference type="PRINTS" id="PR00039">
    <property type="entry name" value="HTHLYSR"/>
</dbReference>
<dbReference type="OrthoDB" id="9798121at2"/>